<evidence type="ECO:0000313" key="1">
    <source>
        <dbReference type="EMBL" id="KAE8372692.1"/>
    </source>
</evidence>
<name>A0A5N7AS70_9EURO</name>
<dbReference type="EMBL" id="ML736346">
    <property type="protein sequence ID" value="KAE8372692.1"/>
    <property type="molecule type" value="Genomic_DNA"/>
</dbReference>
<dbReference type="AlphaFoldDB" id="A0A5N7AS70"/>
<gene>
    <name evidence="1" type="ORF">BDV26DRAFT_273653</name>
</gene>
<proteinExistence type="predicted"/>
<accession>A0A5N7AS70</accession>
<protein>
    <submittedName>
        <fullName evidence="1">Uncharacterized protein</fullName>
    </submittedName>
</protein>
<dbReference type="Proteomes" id="UP000326198">
    <property type="component" value="Unassembled WGS sequence"/>
</dbReference>
<reference evidence="1 2" key="1">
    <citation type="submission" date="2019-04" db="EMBL/GenBank/DDBJ databases">
        <title>Friends and foes A comparative genomics studyof 23 Aspergillus species from section Flavi.</title>
        <authorList>
            <consortium name="DOE Joint Genome Institute"/>
            <person name="Kjaerbolling I."/>
            <person name="Vesth T."/>
            <person name="Frisvad J.C."/>
            <person name="Nybo J.L."/>
            <person name="Theobald S."/>
            <person name="Kildgaard S."/>
            <person name="Isbrandt T."/>
            <person name="Kuo A."/>
            <person name="Sato A."/>
            <person name="Lyhne E.K."/>
            <person name="Kogle M.E."/>
            <person name="Wiebenga A."/>
            <person name="Kun R.S."/>
            <person name="Lubbers R.J."/>
            <person name="Makela M.R."/>
            <person name="Barry K."/>
            <person name="Chovatia M."/>
            <person name="Clum A."/>
            <person name="Daum C."/>
            <person name="Haridas S."/>
            <person name="He G."/>
            <person name="LaButti K."/>
            <person name="Lipzen A."/>
            <person name="Mondo S."/>
            <person name="Riley R."/>
            <person name="Salamov A."/>
            <person name="Simmons B.A."/>
            <person name="Magnuson J.K."/>
            <person name="Henrissat B."/>
            <person name="Mortensen U.H."/>
            <person name="Larsen T.O."/>
            <person name="Devries R.P."/>
            <person name="Grigoriev I.V."/>
            <person name="Machida M."/>
            <person name="Baker S.E."/>
            <person name="Andersen M.R."/>
        </authorList>
    </citation>
    <scope>NUCLEOTIDE SEQUENCE [LARGE SCALE GENOMIC DNA]</scope>
    <source>
        <strain evidence="1 2">IBT 29228</strain>
    </source>
</reference>
<evidence type="ECO:0000313" key="2">
    <source>
        <dbReference type="Proteomes" id="UP000326198"/>
    </source>
</evidence>
<sequence>MICENVKESKHFSIPLSVNFPAGTPYHHQYLFLTFSWIALGCAQGFQLVER</sequence>
<organism evidence="1 2">
    <name type="scientific">Aspergillus bertholletiae</name>
    <dbReference type="NCBI Taxonomy" id="1226010"/>
    <lineage>
        <taxon>Eukaryota</taxon>
        <taxon>Fungi</taxon>
        <taxon>Dikarya</taxon>
        <taxon>Ascomycota</taxon>
        <taxon>Pezizomycotina</taxon>
        <taxon>Eurotiomycetes</taxon>
        <taxon>Eurotiomycetidae</taxon>
        <taxon>Eurotiales</taxon>
        <taxon>Aspergillaceae</taxon>
        <taxon>Aspergillus</taxon>
        <taxon>Aspergillus subgen. Circumdati</taxon>
    </lineage>
</organism>
<keyword evidence="2" id="KW-1185">Reference proteome</keyword>